<feature type="domain" description="Thiamine pyrophosphate enzyme TPP-binding" evidence="14">
    <location>
        <begin position="381"/>
        <end position="529"/>
    </location>
</feature>
<dbReference type="CDD" id="cd07035">
    <property type="entry name" value="TPP_PYR_POX_like"/>
    <property type="match status" value="1"/>
</dbReference>
<evidence type="ECO:0000256" key="9">
    <source>
        <dbReference type="ARBA" id="ARBA00023052"/>
    </source>
</evidence>
<dbReference type="AlphaFoldDB" id="A0A9D1IEX1"/>
<name>A0A9D1IEX1_9FIRM</name>
<evidence type="ECO:0000256" key="5">
    <source>
        <dbReference type="ARBA" id="ARBA00022605"/>
    </source>
</evidence>
<dbReference type="InterPro" id="IPR039368">
    <property type="entry name" value="AHAS_TPP"/>
</dbReference>
<evidence type="ECO:0000256" key="2">
    <source>
        <dbReference type="ARBA" id="ARBA00005025"/>
    </source>
</evidence>
<evidence type="ECO:0000256" key="12">
    <source>
        <dbReference type="RuleBase" id="RU003591"/>
    </source>
</evidence>
<reference evidence="16" key="1">
    <citation type="submission" date="2020-10" db="EMBL/GenBank/DDBJ databases">
        <authorList>
            <person name="Gilroy R."/>
        </authorList>
    </citation>
    <scope>NUCLEOTIDE SEQUENCE</scope>
    <source>
        <strain evidence="16">ChiGjej1B1-19959</strain>
    </source>
</reference>
<sequence>MKLNGSDIIAEVLLEQGVDTIFGYPGGAVLNIYDALYKYRDRIHHVLTAHEQGAAHAADGYARSTGKTGVVLATSGPGATNLVTGIATAYMDSVPMVAITGNVGTSLIGRDAFQEVYITGITMPITKHNFMVQNISELAPILREAFQIAQSGRKGPVLVDIPKDVTAAVTEFERKAPVSVLDETMLDPEKLRRVADLINRAERPVIEIGGGVAAADAAEITRAVVETTGAPACHTLMGTGVLGYDEPLNYGLVGMHGSLVTNKAIDEADLLLAIGTRFSDRVALDPDRFASHAAVVQIDIDTSEINKNVRVDEYLTGDVKTVLTALLPLLKKGSHDAWLQTLEEYKKRDYIPRDSDEFLTPHQLVRAICEGTDKETIYVTDVGQHQMWAAQYLSHTKSRNFLTSGGLGTMGYGYGAAIGAQIAHPEKRVVHITGDGSFHMNLNEACTAVSNHLPIITVIFDNRVLGMVRQWQTCFYGKRYSQTDPERKTDFVKVIEGFGGKGYHVQTIEAFKAAYKAAQLADGPVWIDCDIPKDARVVPMIPAGATVEDILLADSCATCEKQCYKNEQA</sequence>
<dbReference type="EMBL" id="DVMW01000037">
    <property type="protein sequence ID" value="HIU36215.1"/>
    <property type="molecule type" value="Genomic_DNA"/>
</dbReference>
<evidence type="ECO:0000256" key="3">
    <source>
        <dbReference type="ARBA" id="ARBA00007812"/>
    </source>
</evidence>
<dbReference type="InterPro" id="IPR029035">
    <property type="entry name" value="DHS-like_NAD/FAD-binding_dom"/>
</dbReference>
<accession>A0A9D1IEX1</accession>
<evidence type="ECO:0000259" key="15">
    <source>
        <dbReference type="Pfam" id="PF02776"/>
    </source>
</evidence>
<dbReference type="PANTHER" id="PTHR18968:SF13">
    <property type="entry name" value="ACETOLACTATE SYNTHASE CATALYTIC SUBUNIT, MITOCHONDRIAL"/>
    <property type="match status" value="1"/>
</dbReference>
<dbReference type="InterPro" id="IPR000399">
    <property type="entry name" value="TPP-bd_CS"/>
</dbReference>
<comment type="pathway">
    <text evidence="2 12">Amino-acid biosynthesis; L-valine biosynthesis; L-valine from pyruvate: step 1/4.</text>
</comment>
<feature type="domain" description="Thiamine pyrophosphate enzyme N-terminal TPP-binding" evidence="15">
    <location>
        <begin position="4"/>
        <end position="116"/>
    </location>
</feature>
<reference evidence="16" key="2">
    <citation type="journal article" date="2021" name="PeerJ">
        <title>Extensive microbial diversity within the chicken gut microbiome revealed by metagenomics and culture.</title>
        <authorList>
            <person name="Gilroy R."/>
            <person name="Ravi A."/>
            <person name="Getino M."/>
            <person name="Pursley I."/>
            <person name="Horton D.L."/>
            <person name="Alikhan N.F."/>
            <person name="Baker D."/>
            <person name="Gharbi K."/>
            <person name="Hall N."/>
            <person name="Watson M."/>
            <person name="Adriaenssens E.M."/>
            <person name="Foster-Nyarko E."/>
            <person name="Jarju S."/>
            <person name="Secka A."/>
            <person name="Antonio M."/>
            <person name="Oren A."/>
            <person name="Chaudhuri R.R."/>
            <person name="La Ragione R."/>
            <person name="Hildebrand F."/>
            <person name="Pallen M.J."/>
        </authorList>
    </citation>
    <scope>NUCLEOTIDE SEQUENCE</scope>
    <source>
        <strain evidence="16">ChiGjej1B1-19959</strain>
    </source>
</reference>
<evidence type="ECO:0000313" key="16">
    <source>
        <dbReference type="EMBL" id="HIU36215.1"/>
    </source>
</evidence>
<dbReference type="GO" id="GO:0050660">
    <property type="term" value="F:flavin adenine dinucleotide binding"/>
    <property type="evidence" value="ECO:0007669"/>
    <property type="project" value="InterPro"/>
</dbReference>
<protein>
    <recommendedName>
        <fullName evidence="4 12">Acetolactate synthase</fullName>
        <ecNumber evidence="4 12">2.2.1.6</ecNumber>
    </recommendedName>
</protein>
<comment type="cofactor">
    <cofactor evidence="12">
        <name>thiamine diphosphate</name>
        <dbReference type="ChEBI" id="CHEBI:58937"/>
    </cofactor>
    <text evidence="12">Binds 1 thiamine pyrophosphate per subunit.</text>
</comment>
<comment type="catalytic activity">
    <reaction evidence="11 12">
        <text>2 pyruvate + H(+) = (2S)-2-acetolactate + CO2</text>
        <dbReference type="Rhea" id="RHEA:25249"/>
        <dbReference type="ChEBI" id="CHEBI:15361"/>
        <dbReference type="ChEBI" id="CHEBI:15378"/>
        <dbReference type="ChEBI" id="CHEBI:16526"/>
        <dbReference type="ChEBI" id="CHEBI:58476"/>
        <dbReference type="EC" id="2.2.1.6"/>
    </reaction>
</comment>
<keyword evidence="8 12" id="KW-0460">Magnesium</keyword>
<evidence type="ECO:0000256" key="4">
    <source>
        <dbReference type="ARBA" id="ARBA00013145"/>
    </source>
</evidence>
<dbReference type="CDD" id="cd02015">
    <property type="entry name" value="TPP_AHAS"/>
    <property type="match status" value="1"/>
</dbReference>
<evidence type="ECO:0000313" key="17">
    <source>
        <dbReference type="Proteomes" id="UP000824071"/>
    </source>
</evidence>
<evidence type="ECO:0000256" key="7">
    <source>
        <dbReference type="ARBA" id="ARBA00022723"/>
    </source>
</evidence>
<dbReference type="Pfam" id="PF02775">
    <property type="entry name" value="TPP_enzyme_C"/>
    <property type="match status" value="1"/>
</dbReference>
<keyword evidence="9 12" id="KW-0786">Thiamine pyrophosphate</keyword>
<dbReference type="Pfam" id="PF02776">
    <property type="entry name" value="TPP_enzyme_N"/>
    <property type="match status" value="1"/>
</dbReference>
<comment type="similarity">
    <text evidence="3 12">Belongs to the TPP enzyme family.</text>
</comment>
<keyword evidence="10 12" id="KW-0100">Branched-chain amino acid biosynthesis</keyword>
<dbReference type="GO" id="GO:0009099">
    <property type="term" value="P:L-valine biosynthetic process"/>
    <property type="evidence" value="ECO:0007669"/>
    <property type="project" value="TreeGrafter"/>
</dbReference>
<evidence type="ECO:0000256" key="6">
    <source>
        <dbReference type="ARBA" id="ARBA00022679"/>
    </source>
</evidence>
<dbReference type="Gene3D" id="3.40.50.970">
    <property type="match status" value="2"/>
</dbReference>
<dbReference type="FunFam" id="3.40.50.970:FF:000007">
    <property type="entry name" value="Acetolactate synthase"/>
    <property type="match status" value="1"/>
</dbReference>
<organism evidence="16 17">
    <name type="scientific">Candidatus Fimenecus excrementigallinarum</name>
    <dbReference type="NCBI Taxonomy" id="2840816"/>
    <lineage>
        <taxon>Bacteria</taxon>
        <taxon>Bacillati</taxon>
        <taxon>Bacillota</taxon>
        <taxon>Clostridia</taxon>
        <taxon>Candidatus Fimenecus</taxon>
    </lineage>
</organism>
<dbReference type="SUPFAM" id="SSF52467">
    <property type="entry name" value="DHS-like NAD/FAD-binding domain"/>
    <property type="match status" value="1"/>
</dbReference>
<evidence type="ECO:0000256" key="8">
    <source>
        <dbReference type="ARBA" id="ARBA00022842"/>
    </source>
</evidence>
<dbReference type="InterPro" id="IPR012000">
    <property type="entry name" value="Thiamin_PyroP_enz_cen_dom"/>
</dbReference>
<evidence type="ECO:0000256" key="11">
    <source>
        <dbReference type="ARBA" id="ARBA00048670"/>
    </source>
</evidence>
<dbReference type="PANTHER" id="PTHR18968">
    <property type="entry name" value="THIAMINE PYROPHOSPHATE ENZYMES"/>
    <property type="match status" value="1"/>
</dbReference>
<dbReference type="PROSITE" id="PS00187">
    <property type="entry name" value="TPP_ENZYMES"/>
    <property type="match status" value="1"/>
</dbReference>
<evidence type="ECO:0000256" key="10">
    <source>
        <dbReference type="ARBA" id="ARBA00023304"/>
    </source>
</evidence>
<dbReference type="GO" id="GO:0000287">
    <property type="term" value="F:magnesium ion binding"/>
    <property type="evidence" value="ECO:0007669"/>
    <property type="project" value="UniProtKB-UniRule"/>
</dbReference>
<dbReference type="NCBIfam" id="TIGR00118">
    <property type="entry name" value="acolac_lg"/>
    <property type="match status" value="1"/>
</dbReference>
<keyword evidence="6 12" id="KW-0808">Transferase</keyword>
<dbReference type="InterPro" id="IPR029061">
    <property type="entry name" value="THDP-binding"/>
</dbReference>
<dbReference type="GO" id="GO:0003984">
    <property type="term" value="F:acetolactate synthase activity"/>
    <property type="evidence" value="ECO:0007669"/>
    <property type="project" value="UniProtKB-EC"/>
</dbReference>
<dbReference type="Proteomes" id="UP000824071">
    <property type="component" value="Unassembled WGS sequence"/>
</dbReference>
<gene>
    <name evidence="16" type="primary">ilvB</name>
    <name evidence="16" type="ORF">IAC53_06415</name>
</gene>
<dbReference type="EC" id="2.2.1.6" evidence="4 12"/>
<evidence type="ECO:0000259" key="14">
    <source>
        <dbReference type="Pfam" id="PF02775"/>
    </source>
</evidence>
<comment type="pathway">
    <text evidence="1 12">Amino-acid biosynthesis; L-isoleucine biosynthesis; L-isoleucine from 2-oxobutanoate: step 1/4.</text>
</comment>
<dbReference type="InterPro" id="IPR045229">
    <property type="entry name" value="TPP_enz"/>
</dbReference>
<dbReference type="GO" id="GO:0005948">
    <property type="term" value="C:acetolactate synthase complex"/>
    <property type="evidence" value="ECO:0007669"/>
    <property type="project" value="TreeGrafter"/>
</dbReference>
<dbReference type="GO" id="GO:0009097">
    <property type="term" value="P:isoleucine biosynthetic process"/>
    <property type="evidence" value="ECO:0007669"/>
    <property type="project" value="TreeGrafter"/>
</dbReference>
<evidence type="ECO:0000256" key="1">
    <source>
        <dbReference type="ARBA" id="ARBA00004974"/>
    </source>
</evidence>
<dbReference type="InterPro" id="IPR012001">
    <property type="entry name" value="Thiamin_PyroP_enz_TPP-bd_dom"/>
</dbReference>
<evidence type="ECO:0000259" key="13">
    <source>
        <dbReference type="Pfam" id="PF00205"/>
    </source>
</evidence>
<dbReference type="InterPro" id="IPR011766">
    <property type="entry name" value="TPP_enzyme_TPP-bd"/>
</dbReference>
<feature type="domain" description="Thiamine pyrophosphate enzyme central" evidence="13">
    <location>
        <begin position="191"/>
        <end position="326"/>
    </location>
</feature>
<dbReference type="SUPFAM" id="SSF52518">
    <property type="entry name" value="Thiamin diphosphate-binding fold (THDP-binding)"/>
    <property type="match status" value="2"/>
</dbReference>
<dbReference type="GO" id="GO:0030976">
    <property type="term" value="F:thiamine pyrophosphate binding"/>
    <property type="evidence" value="ECO:0007669"/>
    <property type="project" value="UniProtKB-UniRule"/>
</dbReference>
<dbReference type="Gene3D" id="3.40.50.1220">
    <property type="entry name" value="TPP-binding domain"/>
    <property type="match status" value="1"/>
</dbReference>
<keyword evidence="7 12" id="KW-0479">Metal-binding</keyword>
<proteinExistence type="inferred from homology"/>
<comment type="caution">
    <text evidence="16">The sequence shown here is derived from an EMBL/GenBank/DDBJ whole genome shotgun (WGS) entry which is preliminary data.</text>
</comment>
<dbReference type="Pfam" id="PF00205">
    <property type="entry name" value="TPP_enzyme_M"/>
    <property type="match status" value="1"/>
</dbReference>
<comment type="cofactor">
    <cofactor evidence="12">
        <name>Mg(2+)</name>
        <dbReference type="ChEBI" id="CHEBI:18420"/>
    </cofactor>
    <text evidence="12">Binds 1 Mg(2+) ion per subunit.</text>
</comment>
<keyword evidence="5 12" id="KW-0028">Amino-acid biosynthesis</keyword>
<dbReference type="InterPro" id="IPR012846">
    <property type="entry name" value="Acetolactate_synth_lsu"/>
</dbReference>